<dbReference type="EMBL" id="CCRF01000044">
    <property type="protein sequence ID" value="CEE01191.1"/>
    <property type="molecule type" value="Genomic_DNA"/>
</dbReference>
<protein>
    <submittedName>
        <fullName evidence="1">Uncharacterized protein</fullName>
    </submittedName>
</protein>
<dbReference type="STRING" id="35841.B4167_0351"/>
<name>A0A090ISY3_9BACI</name>
<dbReference type="EMBL" id="JXLU01000105">
    <property type="protein sequence ID" value="KIO71936.1"/>
    <property type="molecule type" value="Genomic_DNA"/>
</dbReference>
<dbReference type="RefSeq" id="WP_034769372.1">
    <property type="nucleotide sequence ID" value="NZ_CCRF01000044.1"/>
</dbReference>
<keyword evidence="4" id="KW-1185">Reference proteome</keyword>
<evidence type="ECO:0000313" key="4">
    <source>
        <dbReference type="Proteomes" id="UP000040576"/>
    </source>
</evidence>
<organism evidence="1 4">
    <name type="scientific">Caldibacillus thermoamylovorans</name>
    <dbReference type="NCBI Taxonomy" id="35841"/>
    <lineage>
        <taxon>Bacteria</taxon>
        <taxon>Bacillati</taxon>
        <taxon>Bacillota</taxon>
        <taxon>Bacilli</taxon>
        <taxon>Bacillales</taxon>
        <taxon>Bacillaceae</taxon>
        <taxon>Caldibacillus</taxon>
    </lineage>
</organism>
<gene>
    <name evidence="2" type="ORF">B4167_0351</name>
    <name evidence="1" type="ORF">BT1A1_1361</name>
</gene>
<evidence type="ECO:0000313" key="3">
    <source>
        <dbReference type="Proteomes" id="UP000032076"/>
    </source>
</evidence>
<evidence type="ECO:0000313" key="2">
    <source>
        <dbReference type="EMBL" id="KIO71936.1"/>
    </source>
</evidence>
<reference evidence="2 3" key="2">
    <citation type="submission" date="2015-01" db="EMBL/GenBank/DDBJ databases">
        <title>Draft Genome Sequences of Four Bacillus thermoamylovorans Strains, Isolated From Food Products.</title>
        <authorList>
            <person name="Krawcyk A.O."/>
            <person name="Berendsen E.M."/>
            <person name="Eijlander R.T."/>
            <person name="de Jong A."/>
            <person name="Wells-Bennik M."/>
            <person name="Kuipers O.P."/>
        </authorList>
    </citation>
    <scope>NUCLEOTIDE SEQUENCE [LARGE SCALE GENOMIC DNA]</scope>
    <source>
        <strain evidence="2 3">B4167</strain>
    </source>
</reference>
<sequence length="96" mass="11335">MNDYYYQLATVVYDQFGIDPFEKIMYKNYYLTVQDYLITVSIDDEIKNILALLKMLPDKNEAQKFINSAITYNIQSVLLGENGNSKYRLKEINKIF</sequence>
<dbReference type="Proteomes" id="UP000040576">
    <property type="component" value="Unassembled WGS sequence"/>
</dbReference>
<dbReference type="eggNOG" id="ENOG5030ENP">
    <property type="taxonomic scope" value="Bacteria"/>
</dbReference>
<evidence type="ECO:0000313" key="1">
    <source>
        <dbReference type="EMBL" id="CEE01191.1"/>
    </source>
</evidence>
<dbReference type="AlphaFoldDB" id="A0A090ISY3"/>
<dbReference type="GeneID" id="92960528"/>
<dbReference type="OrthoDB" id="66249at2"/>
<reference evidence="1 4" key="1">
    <citation type="submission" date="2014-07" db="EMBL/GenBank/DDBJ databases">
        <authorList>
            <person name="Wibberg Daniel"/>
        </authorList>
    </citation>
    <scope>NUCLEOTIDE SEQUENCE [LARGE SCALE GENOMIC DNA]</scope>
</reference>
<dbReference type="PATRIC" id="fig|35841.6.peg.2178"/>
<accession>A0A090ISY3</accession>
<dbReference type="Proteomes" id="UP000032076">
    <property type="component" value="Unassembled WGS sequence"/>
</dbReference>
<proteinExistence type="predicted"/>